<sequence>MLKGPPWRANSQVSGLSVLLAGLEVSDGGPPRARSRGTSLVTAYAPKKASKKKPQQSSQSQDAPDGAAAPPPRIIDTSQLSLKRQKRFVDARKKAEHAASGKQVVPKKFRRKPLDADERYAQERAAMEAAQAQRAAQETMRRQRRAVRDMLRAREEDLHLPVLLVDGYNVLHRKWQLRQDAESCPLNLEDEREALINDTRDYALSLSCRPVVVFDAMANRNPLVTPRDLTAGVEVVYTKDSDADLFIMAEAKALRQAGAPRVVVVTGDSEISASLEYGSAMGWMTSEMYMLEMKRVTHLANKAQRAAEEQQYEELLEGGGNIALSALKDRETLEKVAELRRKLGSKRGGEGKSLFRMERW</sequence>
<organism evidence="3 4">
    <name type="scientific">Coccomyxa viridis</name>
    <dbReference type="NCBI Taxonomy" id="1274662"/>
    <lineage>
        <taxon>Eukaryota</taxon>
        <taxon>Viridiplantae</taxon>
        <taxon>Chlorophyta</taxon>
        <taxon>core chlorophytes</taxon>
        <taxon>Trebouxiophyceae</taxon>
        <taxon>Trebouxiophyceae incertae sedis</taxon>
        <taxon>Coccomyxaceae</taxon>
        <taxon>Coccomyxa</taxon>
    </lineage>
</organism>
<dbReference type="Pfam" id="PF05991">
    <property type="entry name" value="NYN_YacP"/>
    <property type="match status" value="1"/>
</dbReference>
<feature type="compositionally biased region" description="Low complexity" evidence="1">
    <location>
        <begin position="55"/>
        <end position="68"/>
    </location>
</feature>
<keyword evidence="2" id="KW-0732">Signal</keyword>
<evidence type="ECO:0000256" key="1">
    <source>
        <dbReference type="SAM" id="MobiDB-lite"/>
    </source>
</evidence>
<accession>A0ABP1G851</accession>
<reference evidence="3 4" key="1">
    <citation type="submission" date="2024-06" db="EMBL/GenBank/DDBJ databases">
        <authorList>
            <person name="Kraege A."/>
            <person name="Thomma B."/>
        </authorList>
    </citation>
    <scope>NUCLEOTIDE SEQUENCE [LARGE SCALE GENOMIC DNA]</scope>
</reference>
<comment type="caution">
    <text evidence="3">The sequence shown here is derived from an EMBL/GenBank/DDBJ whole genome shotgun (WGS) entry which is preliminary data.</text>
</comment>
<dbReference type="EMBL" id="CAXHTA020000018">
    <property type="protein sequence ID" value="CAL5228411.1"/>
    <property type="molecule type" value="Genomic_DNA"/>
</dbReference>
<evidence type="ECO:0000256" key="2">
    <source>
        <dbReference type="SAM" id="SignalP"/>
    </source>
</evidence>
<gene>
    <name evidence="3" type="primary">g11541</name>
    <name evidence="3" type="ORF">VP750_LOCUS10317</name>
</gene>
<keyword evidence="4" id="KW-1185">Reference proteome</keyword>
<dbReference type="Proteomes" id="UP001497392">
    <property type="component" value="Unassembled WGS sequence"/>
</dbReference>
<evidence type="ECO:0000313" key="3">
    <source>
        <dbReference type="EMBL" id="CAL5228411.1"/>
    </source>
</evidence>
<dbReference type="PANTHER" id="PTHR34547">
    <property type="entry name" value="YACP-LIKE NYN DOMAIN PROTEIN"/>
    <property type="match status" value="1"/>
</dbReference>
<evidence type="ECO:0000313" key="4">
    <source>
        <dbReference type="Proteomes" id="UP001497392"/>
    </source>
</evidence>
<dbReference type="PANTHER" id="PTHR34547:SF1">
    <property type="entry name" value="YACP-LIKE NYN DOMAIN PROTEIN"/>
    <property type="match status" value="1"/>
</dbReference>
<protein>
    <submittedName>
        <fullName evidence="3">G11541 protein</fullName>
    </submittedName>
</protein>
<dbReference type="InterPro" id="IPR010298">
    <property type="entry name" value="YacP-like"/>
</dbReference>
<feature type="signal peptide" evidence="2">
    <location>
        <begin position="1"/>
        <end position="28"/>
    </location>
</feature>
<feature type="region of interest" description="Disordered" evidence="1">
    <location>
        <begin position="23"/>
        <end position="82"/>
    </location>
</feature>
<name>A0ABP1G851_9CHLO</name>
<proteinExistence type="predicted"/>
<feature type="chain" id="PRO_5046927871" evidence="2">
    <location>
        <begin position="29"/>
        <end position="360"/>
    </location>
</feature>